<proteinExistence type="predicted"/>
<dbReference type="SFLD" id="SFLDS00003">
    <property type="entry name" value="Haloacid_Dehalogenase"/>
    <property type="match status" value="1"/>
</dbReference>
<organism evidence="1 2">
    <name type="scientific">Ileibacterium valens</name>
    <dbReference type="NCBI Taxonomy" id="1862668"/>
    <lineage>
        <taxon>Bacteria</taxon>
        <taxon>Bacillati</taxon>
        <taxon>Bacillota</taxon>
        <taxon>Erysipelotrichia</taxon>
        <taxon>Erysipelotrichales</taxon>
        <taxon>Erysipelotrichaceae</taxon>
        <taxon>Ileibacterium</taxon>
    </lineage>
</organism>
<dbReference type="GeneID" id="82203285"/>
<evidence type="ECO:0000313" key="2">
    <source>
        <dbReference type="Proteomes" id="UP000186341"/>
    </source>
</evidence>
<reference evidence="1 2" key="1">
    <citation type="submission" date="2016-11" db="EMBL/GenBank/DDBJ databases">
        <title>Description of two novel members of the family Erysipelotrichaceae: Ileibacterium lipovorans gen. nov., sp. nov. and Dubosiella newyorkensis, gen. nov., sp. nov.</title>
        <authorList>
            <person name="Cox L.M."/>
            <person name="Sohn J."/>
            <person name="Tyrrell K.L."/>
            <person name="Citron D.M."/>
            <person name="Lawson P.A."/>
            <person name="Patel N.B."/>
            <person name="Iizumi T."/>
            <person name="Perez-Perez G.I."/>
            <person name="Goldstein E.J."/>
            <person name="Blaser M.J."/>
        </authorList>
    </citation>
    <scope>NUCLEOTIDE SEQUENCE [LARGE SCALE GENOMIC DNA]</scope>
    <source>
        <strain evidence="1 2">NYU-BL-A3</strain>
    </source>
</reference>
<dbReference type="AlphaFoldDB" id="A0A1U7NER4"/>
<dbReference type="PANTHER" id="PTHR47478:SF1">
    <property type="entry name" value="PYRIMIDINE 5'-NUCLEOTIDASE YJJG"/>
    <property type="match status" value="1"/>
</dbReference>
<comment type="caution">
    <text evidence="1">The sequence shown here is derived from an EMBL/GenBank/DDBJ whole genome shotgun (WGS) entry which is preliminary data.</text>
</comment>
<dbReference type="SUPFAM" id="SSF56784">
    <property type="entry name" value="HAD-like"/>
    <property type="match status" value="1"/>
</dbReference>
<name>A0A1U7NER4_9FIRM</name>
<accession>A0A1U7NER4</accession>
<dbReference type="InterPro" id="IPR036412">
    <property type="entry name" value="HAD-like_sf"/>
</dbReference>
<dbReference type="OrthoDB" id="9802350at2"/>
<evidence type="ECO:0008006" key="3">
    <source>
        <dbReference type="Google" id="ProtNLM"/>
    </source>
</evidence>
<sequence>MDREKSKTIKNDIRLLAVDVDNTLLDFDACAFDCIRKSFDQWKLPFNQKVFPTFMEINEAFWRKIERNEMSFEEHHKIRWNTIFAALGITDVDGEEFEVTFREHLYDSHICIKGALEAVEILSKKYPMMIVSNGAGQQQKQRIEKAGLRPYFFDVLTSMEVGCKKPDPKFFDVLFDHAKAKVKDIQREQILVIGDSLITDVQGAISSQMNALWFHPEAKIKMDEEEELAEVILYGGNDWNDVVDFLMS</sequence>
<dbReference type="InterPro" id="IPR023198">
    <property type="entry name" value="PGP-like_dom2"/>
</dbReference>
<dbReference type="Proteomes" id="UP000186341">
    <property type="component" value="Unassembled WGS sequence"/>
</dbReference>
<evidence type="ECO:0000313" key="1">
    <source>
        <dbReference type="EMBL" id="OLU38144.1"/>
    </source>
</evidence>
<dbReference type="InterPro" id="IPR023214">
    <property type="entry name" value="HAD_sf"/>
</dbReference>
<dbReference type="RefSeq" id="WP_075820334.1">
    <property type="nucleotide sequence ID" value="NZ_CAOUMU010000115.1"/>
</dbReference>
<dbReference type="EMBL" id="MPJW01000176">
    <property type="protein sequence ID" value="OLU38144.1"/>
    <property type="molecule type" value="Genomic_DNA"/>
</dbReference>
<gene>
    <name evidence="1" type="ORF">BO222_08930</name>
</gene>
<dbReference type="PANTHER" id="PTHR47478">
    <property type="match status" value="1"/>
</dbReference>
<keyword evidence="2" id="KW-1185">Reference proteome</keyword>
<protein>
    <recommendedName>
        <fullName evidence="3">Noncanonical pyrimidine nucleotidase, YjjG family</fullName>
    </recommendedName>
</protein>
<dbReference type="SFLD" id="SFLDG01129">
    <property type="entry name" value="C1.5:_HAD__Beta-PGM__Phosphata"/>
    <property type="match status" value="1"/>
</dbReference>
<dbReference type="InterPro" id="IPR006439">
    <property type="entry name" value="HAD-SF_hydro_IA"/>
</dbReference>
<dbReference type="Gene3D" id="1.10.150.240">
    <property type="entry name" value="Putative phosphatase, domain 2"/>
    <property type="match status" value="1"/>
</dbReference>
<dbReference type="Gene3D" id="3.40.50.1000">
    <property type="entry name" value="HAD superfamily/HAD-like"/>
    <property type="match status" value="1"/>
</dbReference>
<dbReference type="NCBIfam" id="TIGR01549">
    <property type="entry name" value="HAD-SF-IA-v1"/>
    <property type="match status" value="1"/>
</dbReference>
<dbReference type="InterPro" id="IPR052550">
    <property type="entry name" value="Pyrimidine_5'-ntase_YjjG"/>
</dbReference>
<dbReference type="Pfam" id="PF00702">
    <property type="entry name" value="Hydrolase"/>
    <property type="match status" value="1"/>
</dbReference>